<keyword evidence="2" id="KW-1185">Reference proteome</keyword>
<dbReference type="AlphaFoldDB" id="A0A9W9FQG7"/>
<dbReference type="GeneID" id="81391597"/>
<gene>
    <name evidence="1" type="ORF">NUU61_001847</name>
</gene>
<reference evidence="1" key="1">
    <citation type="submission" date="2022-11" db="EMBL/GenBank/DDBJ databases">
        <authorList>
            <person name="Petersen C."/>
        </authorList>
    </citation>
    <scope>NUCLEOTIDE SEQUENCE</scope>
    <source>
        <strain evidence="1">IBT 34128</strain>
    </source>
</reference>
<proteinExistence type="predicted"/>
<reference evidence="1" key="2">
    <citation type="journal article" date="2023" name="IMA Fungus">
        <title>Comparative genomic study of the Penicillium genus elucidates a diverse pangenome and 15 lateral gene transfer events.</title>
        <authorList>
            <person name="Petersen C."/>
            <person name="Sorensen T."/>
            <person name="Nielsen M.R."/>
            <person name="Sondergaard T.E."/>
            <person name="Sorensen J.L."/>
            <person name="Fitzpatrick D.A."/>
            <person name="Frisvad J.C."/>
            <person name="Nielsen K.L."/>
        </authorList>
    </citation>
    <scope>NUCLEOTIDE SEQUENCE</scope>
    <source>
        <strain evidence="1">IBT 34128</strain>
    </source>
</reference>
<name>A0A9W9FQG7_9EURO</name>
<dbReference type="OrthoDB" id="4324149at2759"/>
<protein>
    <recommendedName>
        <fullName evidence="3">HTH psq-type domain-containing protein</fullName>
    </recommendedName>
</protein>
<sequence>MPKSVDKAESRMLEAYTAAKREQKPNVSKIARENGVSRRTFHNRVENGMQAHTCRKPVYKALKGYQEEALKQWAAPKSGKVRALKRKWKAKKWQRKSAT</sequence>
<evidence type="ECO:0000313" key="1">
    <source>
        <dbReference type="EMBL" id="KAJ5104500.1"/>
    </source>
</evidence>
<evidence type="ECO:0000313" key="2">
    <source>
        <dbReference type="Proteomes" id="UP001141434"/>
    </source>
</evidence>
<accession>A0A9W9FQG7</accession>
<comment type="caution">
    <text evidence="1">The sequence shown here is derived from an EMBL/GenBank/DDBJ whole genome shotgun (WGS) entry which is preliminary data.</text>
</comment>
<dbReference type="Proteomes" id="UP001141434">
    <property type="component" value="Unassembled WGS sequence"/>
</dbReference>
<organism evidence="1 2">
    <name type="scientific">Penicillium alfredii</name>
    <dbReference type="NCBI Taxonomy" id="1506179"/>
    <lineage>
        <taxon>Eukaryota</taxon>
        <taxon>Fungi</taxon>
        <taxon>Dikarya</taxon>
        <taxon>Ascomycota</taxon>
        <taxon>Pezizomycotina</taxon>
        <taxon>Eurotiomycetes</taxon>
        <taxon>Eurotiomycetidae</taxon>
        <taxon>Eurotiales</taxon>
        <taxon>Aspergillaceae</taxon>
        <taxon>Penicillium</taxon>
    </lineage>
</organism>
<dbReference type="RefSeq" id="XP_056513496.1">
    <property type="nucleotide sequence ID" value="XM_056652429.1"/>
</dbReference>
<dbReference type="EMBL" id="JAPMSZ010000004">
    <property type="protein sequence ID" value="KAJ5104500.1"/>
    <property type="molecule type" value="Genomic_DNA"/>
</dbReference>
<evidence type="ECO:0008006" key="3">
    <source>
        <dbReference type="Google" id="ProtNLM"/>
    </source>
</evidence>